<evidence type="ECO:0000256" key="2">
    <source>
        <dbReference type="RuleBase" id="RU000461"/>
    </source>
</evidence>
<dbReference type="PANTHER" id="PTHR46696:SF1">
    <property type="entry name" value="CYTOCHROME P450 YJIB-RELATED"/>
    <property type="match status" value="1"/>
</dbReference>
<evidence type="ECO:0000313" key="4">
    <source>
        <dbReference type="Proteomes" id="UP000298860"/>
    </source>
</evidence>
<keyword evidence="2" id="KW-0479">Metal-binding</keyword>
<dbReference type="AlphaFoldDB" id="A0A4D4JH61"/>
<keyword evidence="2" id="KW-0503">Monooxygenase</keyword>
<dbReference type="InterPro" id="IPR036396">
    <property type="entry name" value="Cyt_P450_sf"/>
</dbReference>
<dbReference type="GO" id="GO:0016705">
    <property type="term" value="F:oxidoreductase activity, acting on paired donors, with incorporation or reduction of molecular oxygen"/>
    <property type="evidence" value="ECO:0007669"/>
    <property type="project" value="InterPro"/>
</dbReference>
<proteinExistence type="inferred from homology"/>
<keyword evidence="2" id="KW-0349">Heme</keyword>
<dbReference type="Pfam" id="PF00067">
    <property type="entry name" value="p450"/>
    <property type="match status" value="1"/>
</dbReference>
<dbReference type="InterPro" id="IPR017972">
    <property type="entry name" value="Cyt_P450_CS"/>
</dbReference>
<keyword evidence="2" id="KW-0560">Oxidoreductase</keyword>
<dbReference type="InterPro" id="IPR002397">
    <property type="entry name" value="Cyt_P450_B"/>
</dbReference>
<sequence length="367" mass="39555">MSSPAVPSAVAPVVPFGERVWLVRGLDEARAVLADDQTFRIARTDEFVAGYSRSFFLATDTGKQDDRRRFRTALAGAVSPRRLQQLRHDVLVSLADRLAERLVQQATFDLADDYVRPYTRRASYALAGIPDDTAAELVARLQVAASLLHNNGDDPAGKSLLAAVWSAIRDMSQRGQLRPTGLPGHALQRGVITLDEAPLLTIPILDMAAHEMSGALTLAALQAVATLPADEQRDLAQVGTTHAAVWEAARRLQDIYITRVVTGTTTLGGVVLNAHDRVLLDIHAANADTRTIADPARFDPSRHTEHLAFGHGLHICMGRELAMITASVALRAVMKRGTIWTPAGAAPGILAITPHRGTEPTGPRRNG</sequence>
<dbReference type="GO" id="GO:0020037">
    <property type="term" value="F:heme binding"/>
    <property type="evidence" value="ECO:0007669"/>
    <property type="project" value="InterPro"/>
</dbReference>
<dbReference type="RefSeq" id="WP_137816877.1">
    <property type="nucleotide sequence ID" value="NZ_BJFL01000073.1"/>
</dbReference>
<name>A0A4D4JH61_9PSEU</name>
<evidence type="ECO:0000256" key="1">
    <source>
        <dbReference type="ARBA" id="ARBA00010617"/>
    </source>
</evidence>
<organism evidence="3 4">
    <name type="scientific">Gandjariella thermophila</name>
    <dbReference type="NCBI Taxonomy" id="1931992"/>
    <lineage>
        <taxon>Bacteria</taxon>
        <taxon>Bacillati</taxon>
        <taxon>Actinomycetota</taxon>
        <taxon>Actinomycetes</taxon>
        <taxon>Pseudonocardiales</taxon>
        <taxon>Pseudonocardiaceae</taxon>
        <taxon>Gandjariella</taxon>
    </lineage>
</organism>
<dbReference type="PRINTS" id="PR00359">
    <property type="entry name" value="BP450"/>
</dbReference>
<dbReference type="Proteomes" id="UP000298860">
    <property type="component" value="Unassembled WGS sequence"/>
</dbReference>
<dbReference type="GO" id="GO:0004497">
    <property type="term" value="F:monooxygenase activity"/>
    <property type="evidence" value="ECO:0007669"/>
    <property type="project" value="UniProtKB-KW"/>
</dbReference>
<dbReference type="SUPFAM" id="SSF48264">
    <property type="entry name" value="Cytochrome P450"/>
    <property type="match status" value="1"/>
</dbReference>
<keyword evidence="2" id="KW-0408">Iron</keyword>
<reference evidence="4" key="1">
    <citation type="submission" date="2019-04" db="EMBL/GenBank/DDBJ databases">
        <title>Draft genome sequence of Pseudonocardiaceae bacterium SL3-2-4.</title>
        <authorList>
            <person name="Ningsih F."/>
            <person name="Yokota A."/>
            <person name="Sakai Y."/>
            <person name="Nanatani K."/>
            <person name="Yabe S."/>
            <person name="Oetari A."/>
            <person name="Sjamsuridzal W."/>
        </authorList>
    </citation>
    <scope>NUCLEOTIDE SEQUENCE [LARGE SCALE GENOMIC DNA]</scope>
    <source>
        <strain evidence="4">SL3-2-4</strain>
    </source>
</reference>
<protein>
    <submittedName>
        <fullName evidence="3">Cytochrome P450</fullName>
    </submittedName>
</protein>
<keyword evidence="4" id="KW-1185">Reference proteome</keyword>
<comment type="similarity">
    <text evidence="1 2">Belongs to the cytochrome P450 family.</text>
</comment>
<accession>A0A4D4JH61</accession>
<evidence type="ECO:0000313" key="3">
    <source>
        <dbReference type="EMBL" id="GDY33978.1"/>
    </source>
</evidence>
<dbReference type="Gene3D" id="1.10.630.10">
    <property type="entry name" value="Cytochrome P450"/>
    <property type="match status" value="1"/>
</dbReference>
<dbReference type="GO" id="GO:0005506">
    <property type="term" value="F:iron ion binding"/>
    <property type="evidence" value="ECO:0007669"/>
    <property type="project" value="InterPro"/>
</dbReference>
<dbReference type="PANTHER" id="PTHR46696">
    <property type="entry name" value="P450, PUTATIVE (EUROFUNG)-RELATED"/>
    <property type="match status" value="1"/>
</dbReference>
<dbReference type="PROSITE" id="PS00086">
    <property type="entry name" value="CYTOCHROME_P450"/>
    <property type="match status" value="1"/>
</dbReference>
<gene>
    <name evidence="3" type="ORF">GTS_56110</name>
</gene>
<dbReference type="EMBL" id="BJFL01000073">
    <property type="protein sequence ID" value="GDY33978.1"/>
    <property type="molecule type" value="Genomic_DNA"/>
</dbReference>
<dbReference type="OrthoDB" id="502624at2"/>
<comment type="caution">
    <text evidence="3">The sequence shown here is derived from an EMBL/GenBank/DDBJ whole genome shotgun (WGS) entry which is preliminary data.</text>
</comment>
<dbReference type="InterPro" id="IPR001128">
    <property type="entry name" value="Cyt_P450"/>
</dbReference>